<dbReference type="FunFam" id="3.40.630.30:FF:000064">
    <property type="entry name" value="GNAT family acetyltransferase"/>
    <property type="match status" value="1"/>
</dbReference>
<dbReference type="PANTHER" id="PTHR10545:SF29">
    <property type="entry name" value="GH14572P-RELATED"/>
    <property type="match status" value="1"/>
</dbReference>
<dbReference type="GO" id="GO:0008080">
    <property type="term" value="F:N-acetyltransferase activity"/>
    <property type="evidence" value="ECO:0007669"/>
    <property type="project" value="UniProtKB-ARBA"/>
</dbReference>
<dbReference type="Gene3D" id="3.40.630.30">
    <property type="match status" value="1"/>
</dbReference>
<proteinExistence type="inferred from homology"/>
<evidence type="ECO:0000256" key="2">
    <source>
        <dbReference type="ARBA" id="ARBA00022679"/>
    </source>
</evidence>
<evidence type="ECO:0000313" key="5">
    <source>
        <dbReference type="EMBL" id="HIY66755.1"/>
    </source>
</evidence>
<sequence>MDMILALADHHDEADSVKNTPERLRKNLFSERPDFSVHVVEAPADSGFRLNGFSLWFPAYSTWEGGRMIHMEDLYVRPESRGTGAGKALLSNLARIAVNDGYLRIEWMVAKTNEPGIRFYLAQGARAMSEWESYQ</sequence>
<protein>
    <submittedName>
        <fullName evidence="5">GNAT family N-acetyltransferase</fullName>
    </submittedName>
</protein>
<dbReference type="PROSITE" id="PS51186">
    <property type="entry name" value="GNAT"/>
    <property type="match status" value="1"/>
</dbReference>
<reference evidence="5" key="2">
    <citation type="submission" date="2021-04" db="EMBL/GenBank/DDBJ databases">
        <authorList>
            <person name="Gilroy R."/>
        </authorList>
    </citation>
    <scope>NUCLEOTIDE SEQUENCE</scope>
    <source>
        <strain evidence="5">ChiGjej1B1-98</strain>
    </source>
</reference>
<dbReference type="Pfam" id="PF00583">
    <property type="entry name" value="Acetyltransf_1"/>
    <property type="match status" value="1"/>
</dbReference>
<gene>
    <name evidence="5" type="ORF">H9830_10820</name>
</gene>
<dbReference type="CDD" id="cd04301">
    <property type="entry name" value="NAT_SF"/>
    <property type="match status" value="1"/>
</dbReference>
<dbReference type="Proteomes" id="UP000824005">
    <property type="component" value="Unassembled WGS sequence"/>
</dbReference>
<reference evidence="5" key="1">
    <citation type="journal article" date="2021" name="PeerJ">
        <title>Extensive microbial diversity within the chicken gut microbiome revealed by metagenomics and culture.</title>
        <authorList>
            <person name="Gilroy R."/>
            <person name="Ravi A."/>
            <person name="Getino M."/>
            <person name="Pursley I."/>
            <person name="Horton D.L."/>
            <person name="Alikhan N.F."/>
            <person name="Baker D."/>
            <person name="Gharbi K."/>
            <person name="Hall N."/>
            <person name="Watson M."/>
            <person name="Adriaenssens E.M."/>
            <person name="Foster-Nyarko E."/>
            <person name="Jarju S."/>
            <person name="Secka A."/>
            <person name="Antonio M."/>
            <person name="Oren A."/>
            <person name="Chaudhuri R.R."/>
            <person name="La Ragione R."/>
            <person name="Hildebrand F."/>
            <person name="Pallen M.J."/>
        </authorList>
    </citation>
    <scope>NUCLEOTIDE SEQUENCE</scope>
    <source>
        <strain evidence="5">ChiGjej1B1-98</strain>
    </source>
</reference>
<keyword evidence="2" id="KW-0808">Transferase</keyword>
<dbReference type="AlphaFoldDB" id="A0A9D2CAS3"/>
<organism evidence="5 6">
    <name type="scientific">Candidatus Agrococcus pullicola</name>
    <dbReference type="NCBI Taxonomy" id="2838429"/>
    <lineage>
        <taxon>Bacteria</taxon>
        <taxon>Bacillati</taxon>
        <taxon>Actinomycetota</taxon>
        <taxon>Actinomycetes</taxon>
        <taxon>Micrococcales</taxon>
        <taxon>Microbacteriaceae</taxon>
        <taxon>Agrococcus</taxon>
    </lineage>
</organism>
<dbReference type="InterPro" id="IPR016181">
    <property type="entry name" value="Acyl_CoA_acyltransferase"/>
</dbReference>
<dbReference type="SUPFAM" id="SSF55729">
    <property type="entry name" value="Acyl-CoA N-acyltransferases (Nat)"/>
    <property type="match status" value="1"/>
</dbReference>
<dbReference type="PANTHER" id="PTHR10545">
    <property type="entry name" value="DIAMINE N-ACETYLTRANSFERASE"/>
    <property type="match status" value="1"/>
</dbReference>
<evidence type="ECO:0000256" key="3">
    <source>
        <dbReference type="ARBA" id="ARBA00023315"/>
    </source>
</evidence>
<evidence type="ECO:0000256" key="1">
    <source>
        <dbReference type="ARBA" id="ARBA00008694"/>
    </source>
</evidence>
<dbReference type="EMBL" id="DXDC01000325">
    <property type="protein sequence ID" value="HIY66755.1"/>
    <property type="molecule type" value="Genomic_DNA"/>
</dbReference>
<feature type="non-terminal residue" evidence="5">
    <location>
        <position position="135"/>
    </location>
</feature>
<comment type="caution">
    <text evidence="5">The sequence shown here is derived from an EMBL/GenBank/DDBJ whole genome shotgun (WGS) entry which is preliminary data.</text>
</comment>
<evidence type="ECO:0000259" key="4">
    <source>
        <dbReference type="PROSITE" id="PS51186"/>
    </source>
</evidence>
<feature type="domain" description="N-acetyltransferase" evidence="4">
    <location>
        <begin position="1"/>
        <end position="135"/>
    </location>
</feature>
<name>A0A9D2CAS3_9MICO</name>
<comment type="similarity">
    <text evidence="1">Belongs to the acetyltransferase family.</text>
</comment>
<accession>A0A9D2CAS3</accession>
<dbReference type="InterPro" id="IPR051016">
    <property type="entry name" value="Diverse_Substrate_AcTransf"/>
</dbReference>
<dbReference type="InterPro" id="IPR000182">
    <property type="entry name" value="GNAT_dom"/>
</dbReference>
<keyword evidence="3" id="KW-0012">Acyltransferase</keyword>
<evidence type="ECO:0000313" key="6">
    <source>
        <dbReference type="Proteomes" id="UP000824005"/>
    </source>
</evidence>